<evidence type="ECO:0000313" key="11">
    <source>
        <dbReference type="Proteomes" id="UP000215355"/>
    </source>
</evidence>
<dbReference type="GO" id="GO:0004096">
    <property type="term" value="F:catalase activity"/>
    <property type="evidence" value="ECO:0007669"/>
    <property type="project" value="UniProtKB-EC"/>
</dbReference>
<dbReference type="RefSeq" id="WP_236736444.1">
    <property type="nucleotide sequence ID" value="NZ_CP158798.1"/>
</dbReference>
<protein>
    <recommendedName>
        <fullName evidence="2">catalase</fullName>
        <ecNumber evidence="2">1.11.1.6</ecNumber>
    </recommendedName>
</protein>
<dbReference type="AlphaFoldDB" id="A0AAJ4XBR1"/>
<dbReference type="SUPFAM" id="SSF56634">
    <property type="entry name" value="Heme-dependent catalase-like"/>
    <property type="match status" value="1"/>
</dbReference>
<feature type="domain" description="Catalase immune-responsive" evidence="9">
    <location>
        <begin position="31"/>
        <end position="95"/>
    </location>
</feature>
<accession>A0AAJ4XBR1</accession>
<dbReference type="InterPro" id="IPR020835">
    <property type="entry name" value="Catalase_sf"/>
</dbReference>
<dbReference type="Proteomes" id="UP000215355">
    <property type="component" value="Chromosome 1"/>
</dbReference>
<dbReference type="InterPro" id="IPR043156">
    <property type="entry name" value="Catalase_clade2_helical"/>
</dbReference>
<evidence type="ECO:0000256" key="6">
    <source>
        <dbReference type="ARBA" id="ARBA00023002"/>
    </source>
</evidence>
<evidence type="ECO:0000313" key="10">
    <source>
        <dbReference type="EMBL" id="SNV49117.1"/>
    </source>
</evidence>
<evidence type="ECO:0000256" key="7">
    <source>
        <dbReference type="ARBA" id="ARBA00023004"/>
    </source>
</evidence>
<proteinExistence type="predicted"/>
<reference evidence="10 11" key="1">
    <citation type="submission" date="2017-06" db="EMBL/GenBank/DDBJ databases">
        <authorList>
            <consortium name="Pathogen Informatics"/>
        </authorList>
    </citation>
    <scope>NUCLEOTIDE SEQUENCE [LARGE SCALE GENOMIC DNA]</scope>
    <source>
        <strain evidence="10 11">NCTC12149</strain>
    </source>
</reference>
<dbReference type="EMBL" id="LT906468">
    <property type="protein sequence ID" value="SNV49117.1"/>
    <property type="molecule type" value="Genomic_DNA"/>
</dbReference>
<evidence type="ECO:0000256" key="8">
    <source>
        <dbReference type="ARBA" id="ARBA00023324"/>
    </source>
</evidence>
<evidence type="ECO:0000256" key="1">
    <source>
        <dbReference type="ARBA" id="ARBA00001971"/>
    </source>
</evidence>
<keyword evidence="6 10" id="KW-0560">Oxidoreductase</keyword>
<evidence type="ECO:0000256" key="4">
    <source>
        <dbReference type="ARBA" id="ARBA00022617"/>
    </source>
</evidence>
<keyword evidence="4" id="KW-0349">Heme</keyword>
<dbReference type="InterPro" id="IPR024712">
    <property type="entry name" value="Catalase_clade2"/>
</dbReference>
<dbReference type="InterPro" id="IPR010582">
    <property type="entry name" value="Catalase_immune_responsive"/>
</dbReference>
<dbReference type="PANTHER" id="PTHR42821">
    <property type="entry name" value="CATALASE"/>
    <property type="match status" value="1"/>
</dbReference>
<comment type="cofactor">
    <cofactor evidence="1">
        <name>heme</name>
        <dbReference type="ChEBI" id="CHEBI:30413"/>
    </cofactor>
</comment>
<evidence type="ECO:0000256" key="3">
    <source>
        <dbReference type="ARBA" id="ARBA00022559"/>
    </source>
</evidence>
<keyword evidence="7" id="KW-0408">Iron</keyword>
<dbReference type="GO" id="GO:0006979">
    <property type="term" value="P:response to oxidative stress"/>
    <property type="evidence" value="ECO:0007669"/>
    <property type="project" value="InterPro"/>
</dbReference>
<keyword evidence="3 10" id="KW-0575">Peroxidase</keyword>
<dbReference type="GO" id="GO:0046872">
    <property type="term" value="F:metal ion binding"/>
    <property type="evidence" value="ECO:0007669"/>
    <property type="project" value="UniProtKB-KW"/>
</dbReference>
<keyword evidence="8" id="KW-0376">Hydrogen peroxide</keyword>
<organism evidence="10 11">
    <name type="scientific">Sphingobacterium mizutaii</name>
    <dbReference type="NCBI Taxonomy" id="1010"/>
    <lineage>
        <taxon>Bacteria</taxon>
        <taxon>Pseudomonadati</taxon>
        <taxon>Bacteroidota</taxon>
        <taxon>Sphingobacteriia</taxon>
        <taxon>Sphingobacteriales</taxon>
        <taxon>Sphingobacteriaceae</taxon>
        <taxon>Sphingobacterium</taxon>
    </lineage>
</organism>
<dbReference type="EC" id="1.11.1.6" evidence="2"/>
<evidence type="ECO:0000256" key="2">
    <source>
        <dbReference type="ARBA" id="ARBA00012314"/>
    </source>
</evidence>
<dbReference type="KEGG" id="smiz:4412673_01693"/>
<evidence type="ECO:0000259" key="9">
    <source>
        <dbReference type="Pfam" id="PF06628"/>
    </source>
</evidence>
<keyword evidence="5" id="KW-0479">Metal-binding</keyword>
<evidence type="ECO:0000256" key="5">
    <source>
        <dbReference type="ARBA" id="ARBA00022723"/>
    </source>
</evidence>
<dbReference type="Pfam" id="PF06628">
    <property type="entry name" value="Catalase-rel"/>
    <property type="match status" value="1"/>
</dbReference>
<dbReference type="GO" id="GO:0020037">
    <property type="term" value="F:heme binding"/>
    <property type="evidence" value="ECO:0007669"/>
    <property type="project" value="InterPro"/>
</dbReference>
<gene>
    <name evidence="10" type="primary">katE_1</name>
    <name evidence="10" type="ORF">SAMEA4412673_01693</name>
</gene>
<name>A0AAJ4XBR1_9SPHI</name>
<dbReference type="Gene3D" id="1.20.1370.20">
    <property type="match status" value="1"/>
</dbReference>
<dbReference type="GO" id="GO:0005829">
    <property type="term" value="C:cytosol"/>
    <property type="evidence" value="ECO:0007669"/>
    <property type="project" value="TreeGrafter"/>
</dbReference>
<dbReference type="GO" id="GO:0042744">
    <property type="term" value="P:hydrogen peroxide catabolic process"/>
    <property type="evidence" value="ECO:0007669"/>
    <property type="project" value="UniProtKB-KW"/>
</dbReference>
<dbReference type="PANTHER" id="PTHR42821:SF1">
    <property type="entry name" value="CATALASE-B"/>
    <property type="match status" value="1"/>
</dbReference>
<sequence length="99" mass="11348">MDVHTKLCLKGKKLTKQENDRLMVKKVRAKSSSFAEHFTQARLFFNYLSPEEQNHVINAFSFELSTVNNEDIRKRELANLNHVHPTLAKAIGKNLGLTP</sequence>